<feature type="compositionally biased region" description="Pro residues" evidence="2">
    <location>
        <begin position="525"/>
        <end position="546"/>
    </location>
</feature>
<evidence type="ECO:0000313" key="6">
    <source>
        <dbReference type="Proteomes" id="UP000823749"/>
    </source>
</evidence>
<dbReference type="InterPro" id="IPR013083">
    <property type="entry name" value="Znf_RING/FYVE/PHD"/>
</dbReference>
<organism evidence="5 6">
    <name type="scientific">Rhododendron griersonianum</name>
    <dbReference type="NCBI Taxonomy" id="479676"/>
    <lineage>
        <taxon>Eukaryota</taxon>
        <taxon>Viridiplantae</taxon>
        <taxon>Streptophyta</taxon>
        <taxon>Embryophyta</taxon>
        <taxon>Tracheophyta</taxon>
        <taxon>Spermatophyta</taxon>
        <taxon>Magnoliopsida</taxon>
        <taxon>eudicotyledons</taxon>
        <taxon>Gunneridae</taxon>
        <taxon>Pentapetalae</taxon>
        <taxon>asterids</taxon>
        <taxon>Ericales</taxon>
        <taxon>Ericaceae</taxon>
        <taxon>Ericoideae</taxon>
        <taxon>Rhodoreae</taxon>
        <taxon>Rhododendron</taxon>
    </lineage>
</organism>
<dbReference type="InterPro" id="IPR010734">
    <property type="entry name" value="Copine_C"/>
</dbReference>
<dbReference type="GO" id="GO:0070534">
    <property type="term" value="P:protein K63-linked ubiquitination"/>
    <property type="evidence" value="ECO:0007669"/>
    <property type="project" value="InterPro"/>
</dbReference>
<evidence type="ECO:0000256" key="2">
    <source>
        <dbReference type="SAM" id="MobiDB-lite"/>
    </source>
</evidence>
<keyword evidence="1" id="KW-0479">Metal-binding</keyword>
<feature type="region of interest" description="Disordered" evidence="2">
    <location>
        <begin position="492"/>
        <end position="561"/>
    </location>
</feature>
<feature type="compositionally biased region" description="Polar residues" evidence="2">
    <location>
        <begin position="945"/>
        <end position="956"/>
    </location>
</feature>
<keyword evidence="1" id="KW-0863">Zinc-finger</keyword>
<feature type="compositionally biased region" description="Pro residues" evidence="2">
    <location>
        <begin position="80"/>
        <end position="101"/>
    </location>
</feature>
<accession>A0AAV6IF59</accession>
<feature type="compositionally biased region" description="Pro residues" evidence="2">
    <location>
        <begin position="921"/>
        <end position="941"/>
    </location>
</feature>
<dbReference type="InterPro" id="IPR045317">
    <property type="entry name" value="RING-HC_RGLG1/2"/>
</dbReference>
<dbReference type="SUPFAM" id="SSF57850">
    <property type="entry name" value="RING/U-box"/>
    <property type="match status" value="1"/>
</dbReference>
<keyword evidence="6" id="KW-1185">Reference proteome</keyword>
<evidence type="ECO:0000313" key="5">
    <source>
        <dbReference type="EMBL" id="KAG5527137.1"/>
    </source>
</evidence>
<gene>
    <name evidence="5" type="ORF">RHGRI_028155</name>
</gene>
<keyword evidence="1" id="KW-0862">Zinc</keyword>
<dbReference type="EMBL" id="JACTNZ010000010">
    <property type="protein sequence ID" value="KAG5527137.1"/>
    <property type="molecule type" value="Genomic_DNA"/>
</dbReference>
<dbReference type="GO" id="GO:0005634">
    <property type="term" value="C:nucleus"/>
    <property type="evidence" value="ECO:0007669"/>
    <property type="project" value="TreeGrafter"/>
</dbReference>
<protein>
    <recommendedName>
        <fullName evidence="4">RING-type domain-containing protein</fullName>
    </recommendedName>
</protein>
<feature type="chain" id="PRO_5043507214" description="RING-type domain-containing protein" evidence="3">
    <location>
        <begin position="17"/>
        <end position="1009"/>
    </location>
</feature>
<feature type="region of interest" description="Disordered" evidence="2">
    <location>
        <begin position="385"/>
        <end position="455"/>
    </location>
</feature>
<feature type="region of interest" description="Disordered" evidence="2">
    <location>
        <begin position="885"/>
        <end position="956"/>
    </location>
</feature>
<dbReference type="Pfam" id="PF07002">
    <property type="entry name" value="Copine"/>
    <property type="match status" value="3"/>
</dbReference>
<feature type="compositionally biased region" description="Low complexity" evidence="2">
    <location>
        <begin position="899"/>
        <end position="920"/>
    </location>
</feature>
<feature type="compositionally biased region" description="Low complexity" evidence="2">
    <location>
        <begin position="398"/>
        <end position="426"/>
    </location>
</feature>
<feature type="region of interest" description="Disordered" evidence="2">
    <location>
        <begin position="44"/>
        <end position="114"/>
    </location>
</feature>
<dbReference type="Pfam" id="PF13920">
    <property type="entry name" value="zf-C3HC4_3"/>
    <property type="match status" value="1"/>
</dbReference>
<dbReference type="SMART" id="SM00327">
    <property type="entry name" value="VWA"/>
    <property type="match status" value="2"/>
</dbReference>
<evidence type="ECO:0000259" key="4">
    <source>
        <dbReference type="PROSITE" id="PS50089"/>
    </source>
</evidence>
<dbReference type="GO" id="GO:0061630">
    <property type="term" value="F:ubiquitin protein ligase activity"/>
    <property type="evidence" value="ECO:0007669"/>
    <property type="project" value="InterPro"/>
</dbReference>
<reference evidence="5" key="1">
    <citation type="submission" date="2020-08" db="EMBL/GenBank/DDBJ databases">
        <title>Plant Genome Project.</title>
        <authorList>
            <person name="Zhang R.-G."/>
        </authorList>
    </citation>
    <scope>NUCLEOTIDE SEQUENCE</scope>
    <source>
        <strain evidence="5">WSP0</strain>
        <tissue evidence="5">Leaf</tissue>
    </source>
</reference>
<dbReference type="PANTHER" id="PTHR45751:SF29">
    <property type="entry name" value="E3 UBIQUITIN-PROTEIN LIGASE RGLG2"/>
    <property type="match status" value="1"/>
</dbReference>
<feature type="compositionally biased region" description="Pro residues" evidence="2">
    <location>
        <begin position="427"/>
        <end position="440"/>
    </location>
</feature>
<dbReference type="PROSITE" id="PS50089">
    <property type="entry name" value="ZF_RING_2"/>
    <property type="match status" value="1"/>
</dbReference>
<keyword evidence="3" id="KW-0732">Signal</keyword>
<dbReference type="GO" id="GO:0008270">
    <property type="term" value="F:zinc ion binding"/>
    <property type="evidence" value="ECO:0007669"/>
    <property type="project" value="UniProtKB-KW"/>
</dbReference>
<proteinExistence type="predicted"/>
<evidence type="ECO:0000256" key="1">
    <source>
        <dbReference type="PROSITE-ProRule" id="PRU00175"/>
    </source>
</evidence>
<feature type="domain" description="RING-type" evidence="4">
    <location>
        <begin position="966"/>
        <end position="999"/>
    </location>
</feature>
<dbReference type="Proteomes" id="UP000823749">
    <property type="component" value="Chromosome 10"/>
</dbReference>
<dbReference type="InterPro" id="IPR001841">
    <property type="entry name" value="Znf_RING"/>
</dbReference>
<dbReference type="InterPro" id="IPR002035">
    <property type="entry name" value="VWF_A"/>
</dbReference>
<dbReference type="CDD" id="cd16729">
    <property type="entry name" value="RING-HC_RGLG_plant"/>
    <property type="match status" value="1"/>
</dbReference>
<name>A0AAV6IF59_9ERIC</name>
<comment type="caution">
    <text evidence="5">The sequence shown here is derived from an EMBL/GenBank/DDBJ whole genome shotgun (WGS) entry which is preliminary data.</text>
</comment>
<dbReference type="PANTHER" id="PTHR45751">
    <property type="entry name" value="COPINE FAMILY PROTEIN 1"/>
    <property type="match status" value="1"/>
</dbReference>
<dbReference type="Gene3D" id="3.30.40.10">
    <property type="entry name" value="Zinc/RING finger domain, C3HC4 (zinc finger)"/>
    <property type="match status" value="1"/>
</dbReference>
<dbReference type="SUPFAM" id="SSF53300">
    <property type="entry name" value="vWA-like"/>
    <property type="match status" value="2"/>
</dbReference>
<dbReference type="AlphaFoldDB" id="A0AAV6IF59"/>
<evidence type="ECO:0000256" key="3">
    <source>
        <dbReference type="SAM" id="SignalP"/>
    </source>
</evidence>
<dbReference type="InterPro" id="IPR036465">
    <property type="entry name" value="vWFA_dom_sf"/>
</dbReference>
<dbReference type="InterPro" id="IPR052079">
    <property type="entry name" value="E3_ligase/Copine_domain"/>
</dbReference>
<feature type="compositionally biased region" description="Polar residues" evidence="2">
    <location>
        <begin position="494"/>
        <end position="506"/>
    </location>
</feature>
<sequence>MFWGVILVLLVGLGSAIYWRESRREARFAAEKFKSVQSIGLMGARSSREGQSAAARGTSSAWDDYVNPQPPYPQESTSYDPPPQTAYPAYPPPQQYHPPPQTHGGRPQLPQRKLDRRYSRIADNYRSLEEVTEALARAGLESSNLIVGIDFTKSNEWTGAKSYNRRSLHHIGDSLNPYEQAISIIGKTLAAFDEDNMIPCYGFGDASTHDQEVFSFYPDERFCNGFEEVLSRYKEIVPHLRLAGPTSFAPVIEMATTIVEQSGGQYHVLVIIADGQVTRSVDTEGGQLSPQERRTVEAIVQASKFPLSIILVGVGDGPWDMMKEFDDNIPARAFDNFQFVNFTAIMSKNVSHSRKETEFALSALMEIPSQYKATLELNILGGRKGNAPERVPLPPPVYGAASSSSSKPSRAPSFPQSSPSFPRSSPSFPPSSPSFPPSPPYSYGQDSPVGTAPPVTSSTFDNQVCPICLSNLKDMAFGCGHQSIGLMGGGYSREGQSAASRGTSSAWDDYVIPQPPYPQESTSYDPPPQTAYPAYPPLQKYYPPPQTHGGRSQQPQSKLDRRYSRIADNYRSLEEVTEALLRAGLESSNLIVGIDFTKSNEWTGLAFMPLENVYDVESYRNMQNLTCYAGAKSYNRRSLHHIGDSLNPYEQAISIIGKTLAAFDEDNLIPCYGFGDASTHGQEVFSFYPDERFCNGFEEVLSRYREIVPHLHLAGPTSFAPVIEMAMTIVEQSGGQYHVLVIIADGQVTRSVDTEGGQLSPQERRTVEAIVQARFYVWQNQSLLKLLSFFLLDSMLNSIMSFDSKFPLSIILVGVGDGPWDMMKEFDDNIPARAFDNFQFVNFTGIMSKKVSHSRKETKFALAALMEIPSQYKATLELNILGGRKGNAPKRVPLPPPVYGAASSSSSKPSRAPSFPQSSPRFPPSSPSFPPSSPSFPPSPPYSYGQDSSVGTAPPVASSTFDNQVCPICLSNPKDMAFGCGHQTCCDCGQDLHACPICRSPIQTRIKLY</sequence>
<feature type="signal peptide" evidence="3">
    <location>
        <begin position="1"/>
        <end position="16"/>
    </location>
</feature>